<dbReference type="EMBL" id="CP003283">
    <property type="protein sequence ID" value="AFL97529.1"/>
    <property type="molecule type" value="Genomic_DNA"/>
</dbReference>
<dbReference type="Proteomes" id="UP000006051">
    <property type="component" value="Chromosome"/>
</dbReference>
<evidence type="ECO:0000256" key="1">
    <source>
        <dbReference type="SAM" id="SignalP"/>
    </source>
</evidence>
<evidence type="ECO:0000313" key="3">
    <source>
        <dbReference type="Proteomes" id="UP000006051"/>
    </source>
</evidence>
<dbReference type="GeneID" id="71568848"/>
<dbReference type="eggNOG" id="ENOG502Z9TE">
    <property type="taxonomic scope" value="Bacteria"/>
</dbReference>
<reference evidence="2 3" key="1">
    <citation type="submission" date="2012-06" db="EMBL/GenBank/DDBJ databases">
        <title>The complete genome of Ornithobacterium rhinotracheale DSM 15997.</title>
        <authorList>
            <consortium name="US DOE Joint Genome Institute (JGI-PGF)"/>
            <person name="Lucas S."/>
            <person name="Copeland A."/>
            <person name="Lapidus A."/>
            <person name="Goodwin L."/>
            <person name="Pitluck S."/>
            <person name="Peters L."/>
            <person name="Mikhailova N."/>
            <person name="Teshima H."/>
            <person name="Kyrpides N."/>
            <person name="Mavromatis K."/>
            <person name="Pagani I."/>
            <person name="Ivanova N."/>
            <person name="Ovchinnikova G."/>
            <person name="Zeytun A."/>
            <person name="Detter J.C."/>
            <person name="Han C."/>
            <person name="Land M."/>
            <person name="Hauser L."/>
            <person name="Markowitz V."/>
            <person name="Cheng J.-F."/>
            <person name="Hugenholtz P."/>
            <person name="Woyke T."/>
            <person name="Wu D."/>
            <person name="Lang E."/>
            <person name="Kopitz M."/>
            <person name="Brambilla E."/>
            <person name="Klenk H.-P."/>
            <person name="Eisen J.A."/>
        </authorList>
    </citation>
    <scope>NUCLEOTIDE SEQUENCE [LARGE SCALE GENOMIC DNA]</scope>
    <source>
        <strain evidence="3">ATCC 51463 / DSM 15997 / CCUG 23171 / LMG 9086</strain>
    </source>
</reference>
<dbReference type="GeneID" id="97258011"/>
<feature type="chain" id="PRO_5003685522" description="DUF4421 domain-containing protein" evidence="1">
    <location>
        <begin position="18"/>
        <end position="410"/>
    </location>
</feature>
<feature type="signal peptide" evidence="1">
    <location>
        <begin position="1"/>
        <end position="17"/>
    </location>
</feature>
<sequence length="410" mass="47607">MKNIYLFIFLLSASIYAQQKTFYEAPIMDGTKLMSMRQSNTYVQEATRFVSNEIYLKNEKISDKYTLFSYVSTAIFFQPLTHEEGHRSVLTELNIGAINVPFFDKDGVAKVIGVSDATLKNLKETDLPNYIRLHTAGLESDYTYLRSMNAKLAFDEQDYKNVKADVITRHIGVGSYYLTSLINQKLSIDETKKPELERDVVGHDIWGMARNIYNPKGKFYRYTKWSELNREEKRYTRRIAYLSFINFINPSLFGISNFKLKNGNKFSFSLGYSLSPFGDYITQDFYYFHVGKNIKINPYIREYFNKDNFFIAGGIKLHNYELGDNLLINTSFDVWSQPKDLDFRSSSKHLGLGAELNIGYKIYSYKKERDNSFYFNTGISAKTKGFIPESPSLNKDLRFNCGLIYRISEN</sequence>
<dbReference type="STRING" id="867902.Ornrh_1356"/>
<dbReference type="HOGENOM" id="CLU_672358_0_0_10"/>
<proteinExistence type="predicted"/>
<dbReference type="RefSeq" id="WP_014791094.1">
    <property type="nucleotide sequence ID" value="NC_018016.1"/>
</dbReference>
<dbReference type="PATRIC" id="fig|867902.3.peg.1329"/>
<organism evidence="2 3">
    <name type="scientific">Ornithobacterium rhinotracheale (strain ATCC 51463 / DSM 15997 / CCUG 23171 / CIP 104009 / LMG 9086)</name>
    <dbReference type="NCBI Taxonomy" id="867902"/>
    <lineage>
        <taxon>Bacteria</taxon>
        <taxon>Pseudomonadati</taxon>
        <taxon>Bacteroidota</taxon>
        <taxon>Flavobacteriia</taxon>
        <taxon>Flavobacteriales</taxon>
        <taxon>Weeksellaceae</taxon>
        <taxon>Ornithobacterium</taxon>
    </lineage>
</organism>
<dbReference type="KEGG" id="orh:Ornrh_1356"/>
<keyword evidence="3" id="KW-1185">Reference proteome</keyword>
<accession>I4A0P5</accession>
<protein>
    <recommendedName>
        <fullName evidence="4">DUF4421 domain-containing protein</fullName>
    </recommendedName>
</protein>
<name>I4A0P5_ORNRL</name>
<evidence type="ECO:0000313" key="2">
    <source>
        <dbReference type="EMBL" id="AFL97529.1"/>
    </source>
</evidence>
<evidence type="ECO:0008006" key="4">
    <source>
        <dbReference type="Google" id="ProtNLM"/>
    </source>
</evidence>
<gene>
    <name evidence="2" type="ordered locus">Ornrh_1356</name>
</gene>
<keyword evidence="1" id="KW-0732">Signal</keyword>
<dbReference type="AlphaFoldDB" id="I4A0P5"/>